<dbReference type="Pfam" id="PF01726">
    <property type="entry name" value="LexA_DNA_bind"/>
    <property type="match status" value="1"/>
</dbReference>
<evidence type="ECO:0000256" key="12">
    <source>
        <dbReference type="RuleBase" id="RU003991"/>
    </source>
</evidence>
<dbReference type="PANTHER" id="PTHR33516:SF2">
    <property type="entry name" value="LEXA REPRESSOR-RELATED"/>
    <property type="match status" value="1"/>
</dbReference>
<evidence type="ECO:0000256" key="4">
    <source>
        <dbReference type="ARBA" id="ARBA00022763"/>
    </source>
</evidence>
<dbReference type="InterPro" id="IPR050077">
    <property type="entry name" value="LexA_repressor"/>
</dbReference>
<keyword evidence="11" id="KW-0742">SOS response</keyword>
<dbReference type="AlphaFoldDB" id="A0A1F7YGI6"/>
<dbReference type="EMBL" id="MGGL01000017">
    <property type="protein sequence ID" value="OGM25999.1"/>
    <property type="molecule type" value="Genomic_DNA"/>
</dbReference>
<dbReference type="GO" id="GO:0006508">
    <property type="term" value="P:proteolysis"/>
    <property type="evidence" value="ECO:0007669"/>
    <property type="project" value="InterPro"/>
</dbReference>
<dbReference type="Gene3D" id="1.10.10.10">
    <property type="entry name" value="Winged helix-like DNA-binding domain superfamily/Winged helix DNA-binding domain"/>
    <property type="match status" value="1"/>
</dbReference>
<evidence type="ECO:0000256" key="10">
    <source>
        <dbReference type="ARBA" id="ARBA00023204"/>
    </source>
</evidence>
<dbReference type="GO" id="GO:0006281">
    <property type="term" value="P:DNA repair"/>
    <property type="evidence" value="ECO:0007669"/>
    <property type="project" value="UniProtKB-KW"/>
</dbReference>
<keyword evidence="10" id="KW-0234">DNA repair</keyword>
<dbReference type="InterPro" id="IPR039418">
    <property type="entry name" value="LexA-like"/>
</dbReference>
<dbReference type="GO" id="GO:0004252">
    <property type="term" value="F:serine-type endopeptidase activity"/>
    <property type="evidence" value="ECO:0007669"/>
    <property type="project" value="InterPro"/>
</dbReference>
<keyword evidence="6 12" id="KW-0068">Autocatalytic cleavage</keyword>
<sequence length="216" mass="23225">MYYKNLTDRQKKVLDTIVTQVNTFGNSPTIREIQKASGIKSTRGVILQLEALQEAGYITRNRGARGIYLNPALLGTSSNKTVSVPFAEEEETISIPLMTSPIPAGYASMVDEFSDSKIDVSIQDTKGITNVFAVKVTGDSMIGAGIDDGDTAIIASQPIANDGDIVAALIPDRGVTLKKFKIVDGWPILVPANPKYSPIVNNFVVQGKLINLLKGK</sequence>
<protein>
    <submittedName>
        <fullName evidence="15">Repressor LexA</fullName>
    </submittedName>
</protein>
<evidence type="ECO:0000256" key="3">
    <source>
        <dbReference type="ARBA" id="ARBA00022705"/>
    </source>
</evidence>
<dbReference type="InterPro" id="IPR015927">
    <property type="entry name" value="Peptidase_S24_S26A/B/C"/>
</dbReference>
<feature type="domain" description="Peptidase S24/S26A/S26B/S26C" evidence="13">
    <location>
        <begin position="96"/>
        <end position="202"/>
    </location>
</feature>
<comment type="caution">
    <text evidence="15">The sequence shown here is derived from an EMBL/GenBank/DDBJ whole genome shotgun (WGS) entry which is preliminary data.</text>
</comment>
<gene>
    <name evidence="15" type="ORF">A2628_00435</name>
</gene>
<dbReference type="PRINTS" id="PR00726">
    <property type="entry name" value="LEXASERPTASE"/>
</dbReference>
<dbReference type="CDD" id="cd06529">
    <property type="entry name" value="S24_LexA-like"/>
    <property type="match status" value="1"/>
</dbReference>
<evidence type="ECO:0000256" key="2">
    <source>
        <dbReference type="ARBA" id="ARBA00022491"/>
    </source>
</evidence>
<dbReference type="InterPro" id="IPR036388">
    <property type="entry name" value="WH-like_DNA-bd_sf"/>
</dbReference>
<evidence type="ECO:0000313" key="15">
    <source>
        <dbReference type="EMBL" id="OGM25999.1"/>
    </source>
</evidence>
<organism evidence="15 16">
    <name type="scientific">Candidatus Woesebacteria bacterium RIFCSPHIGHO2_01_FULL_40_22</name>
    <dbReference type="NCBI Taxonomy" id="1802499"/>
    <lineage>
        <taxon>Bacteria</taxon>
        <taxon>Candidatus Woeseibacteriota</taxon>
    </lineage>
</organism>
<dbReference type="GO" id="GO:0006260">
    <property type="term" value="P:DNA replication"/>
    <property type="evidence" value="ECO:0007669"/>
    <property type="project" value="UniProtKB-KW"/>
</dbReference>
<keyword evidence="8" id="KW-0238">DNA-binding</keyword>
<feature type="domain" description="LexA repressor DNA-binding" evidence="14">
    <location>
        <begin position="4"/>
        <end position="64"/>
    </location>
</feature>
<dbReference type="Pfam" id="PF00717">
    <property type="entry name" value="Peptidase_S24"/>
    <property type="match status" value="1"/>
</dbReference>
<keyword evidence="3" id="KW-0235">DNA replication</keyword>
<name>A0A1F7YGI6_9BACT</name>
<dbReference type="SUPFAM" id="SSF46785">
    <property type="entry name" value="Winged helix' DNA-binding domain"/>
    <property type="match status" value="1"/>
</dbReference>
<accession>A0A1F7YGI6</accession>
<dbReference type="InterPro" id="IPR006197">
    <property type="entry name" value="Peptidase_S24_LexA"/>
</dbReference>
<keyword evidence="7" id="KW-0805">Transcription regulation</keyword>
<keyword evidence="9" id="KW-0804">Transcription</keyword>
<dbReference type="PANTHER" id="PTHR33516">
    <property type="entry name" value="LEXA REPRESSOR"/>
    <property type="match status" value="1"/>
</dbReference>
<reference evidence="15 16" key="1">
    <citation type="journal article" date="2016" name="Nat. Commun.">
        <title>Thousands of microbial genomes shed light on interconnected biogeochemical processes in an aquifer system.</title>
        <authorList>
            <person name="Anantharaman K."/>
            <person name="Brown C.T."/>
            <person name="Hug L.A."/>
            <person name="Sharon I."/>
            <person name="Castelle C.J."/>
            <person name="Probst A.J."/>
            <person name="Thomas B.C."/>
            <person name="Singh A."/>
            <person name="Wilkins M.J."/>
            <person name="Karaoz U."/>
            <person name="Brodie E.L."/>
            <person name="Williams K.H."/>
            <person name="Hubbard S.S."/>
            <person name="Banfield J.F."/>
        </authorList>
    </citation>
    <scope>NUCLEOTIDE SEQUENCE [LARGE SCALE GENOMIC DNA]</scope>
</reference>
<dbReference type="Proteomes" id="UP000179221">
    <property type="component" value="Unassembled WGS sequence"/>
</dbReference>
<dbReference type="InterPro" id="IPR036390">
    <property type="entry name" value="WH_DNA-bd_sf"/>
</dbReference>
<evidence type="ECO:0000256" key="1">
    <source>
        <dbReference type="ARBA" id="ARBA00007484"/>
    </source>
</evidence>
<dbReference type="InterPro" id="IPR006199">
    <property type="entry name" value="LexA_DNA-bd_dom"/>
</dbReference>
<dbReference type="GO" id="GO:0045892">
    <property type="term" value="P:negative regulation of DNA-templated transcription"/>
    <property type="evidence" value="ECO:0007669"/>
    <property type="project" value="InterPro"/>
</dbReference>
<keyword evidence="4" id="KW-0227">DNA damage</keyword>
<evidence type="ECO:0000259" key="13">
    <source>
        <dbReference type="Pfam" id="PF00717"/>
    </source>
</evidence>
<dbReference type="NCBIfam" id="TIGR00498">
    <property type="entry name" value="lexA"/>
    <property type="match status" value="1"/>
</dbReference>
<evidence type="ECO:0000256" key="8">
    <source>
        <dbReference type="ARBA" id="ARBA00023125"/>
    </source>
</evidence>
<evidence type="ECO:0000313" key="16">
    <source>
        <dbReference type="Proteomes" id="UP000179221"/>
    </source>
</evidence>
<comment type="similarity">
    <text evidence="1 12">Belongs to the peptidase S24 family.</text>
</comment>
<evidence type="ECO:0000256" key="6">
    <source>
        <dbReference type="ARBA" id="ARBA00022813"/>
    </source>
</evidence>
<keyword evidence="2" id="KW-0678">Repressor</keyword>
<proteinExistence type="inferred from homology"/>
<dbReference type="InterPro" id="IPR006200">
    <property type="entry name" value="LexA"/>
</dbReference>
<evidence type="ECO:0000256" key="9">
    <source>
        <dbReference type="ARBA" id="ARBA00023163"/>
    </source>
</evidence>
<dbReference type="InterPro" id="IPR036286">
    <property type="entry name" value="LexA/Signal_pep-like_sf"/>
</dbReference>
<evidence type="ECO:0000256" key="5">
    <source>
        <dbReference type="ARBA" id="ARBA00022801"/>
    </source>
</evidence>
<evidence type="ECO:0000259" key="14">
    <source>
        <dbReference type="Pfam" id="PF01726"/>
    </source>
</evidence>
<dbReference type="GO" id="GO:0009432">
    <property type="term" value="P:SOS response"/>
    <property type="evidence" value="ECO:0007669"/>
    <property type="project" value="UniProtKB-KW"/>
</dbReference>
<evidence type="ECO:0000256" key="7">
    <source>
        <dbReference type="ARBA" id="ARBA00023015"/>
    </source>
</evidence>
<keyword evidence="5 12" id="KW-0378">Hydrolase</keyword>
<dbReference type="SUPFAM" id="SSF51306">
    <property type="entry name" value="LexA/Signal peptidase"/>
    <property type="match status" value="1"/>
</dbReference>
<evidence type="ECO:0000256" key="11">
    <source>
        <dbReference type="ARBA" id="ARBA00023236"/>
    </source>
</evidence>
<dbReference type="GO" id="GO:0003677">
    <property type="term" value="F:DNA binding"/>
    <property type="evidence" value="ECO:0007669"/>
    <property type="project" value="UniProtKB-KW"/>
</dbReference>
<dbReference type="Gene3D" id="2.10.109.10">
    <property type="entry name" value="Umud Fragment, subunit A"/>
    <property type="match status" value="1"/>
</dbReference>